<organism evidence="2 3">
    <name type="scientific">Pseudoalteromonas xiamenensis</name>
    <dbReference type="NCBI Taxonomy" id="882626"/>
    <lineage>
        <taxon>Bacteria</taxon>
        <taxon>Pseudomonadati</taxon>
        <taxon>Pseudomonadota</taxon>
        <taxon>Gammaproteobacteria</taxon>
        <taxon>Alteromonadales</taxon>
        <taxon>Pseudoalteromonadaceae</taxon>
        <taxon>Pseudoalteromonas</taxon>
    </lineage>
</organism>
<keyword evidence="1" id="KW-0732">Signal</keyword>
<dbReference type="RefSeq" id="WP_208841771.1">
    <property type="nucleotide sequence ID" value="NZ_CP072133.1"/>
</dbReference>
<name>A0A975DF60_9GAMM</name>
<gene>
    <name evidence="2" type="ORF">J5O05_08915</name>
</gene>
<feature type="chain" id="PRO_5037608645" evidence="1">
    <location>
        <begin position="19"/>
        <end position="248"/>
    </location>
</feature>
<dbReference type="KEGG" id="pxi:J5O05_08915"/>
<dbReference type="Gene3D" id="3.40.190.10">
    <property type="entry name" value="Periplasmic binding protein-like II"/>
    <property type="match status" value="2"/>
</dbReference>
<evidence type="ECO:0000313" key="2">
    <source>
        <dbReference type="EMBL" id="QTH70175.1"/>
    </source>
</evidence>
<proteinExistence type="predicted"/>
<protein>
    <submittedName>
        <fullName evidence="2">Transporter substrate-binding domain-containing protein</fullName>
    </submittedName>
</protein>
<accession>A0A975DF60</accession>
<feature type="signal peptide" evidence="1">
    <location>
        <begin position="1"/>
        <end position="18"/>
    </location>
</feature>
<dbReference type="SUPFAM" id="SSF53850">
    <property type="entry name" value="Periplasmic binding protein-like II"/>
    <property type="match status" value="1"/>
</dbReference>
<dbReference type="AlphaFoldDB" id="A0A975DF60"/>
<dbReference type="EMBL" id="CP072133">
    <property type="protein sequence ID" value="QTH70175.1"/>
    <property type="molecule type" value="Genomic_DNA"/>
</dbReference>
<sequence>MRFLIVIVSYFCVCFSLAASERPLSVVLLNSPYPPYVLAPEQGTGIVLDILNAYSAKTKQPLKIEYAPEVRTLKLIETQQVDARIESEVWFLGTTTHCWSRPLIQVDDVVVIQKNSGISEHRGFNGMVMFARFGYTYPKFEDAVNHGEIERRDFYSELEILLALAKSEVNNEQFGVVAKPTLEWYQRHYELLNERLENLTVIDSAPLQLQFAANDEATKACLHLNQFLDEFLGSKEYYQILKQYQPEH</sequence>
<evidence type="ECO:0000313" key="3">
    <source>
        <dbReference type="Proteomes" id="UP000664904"/>
    </source>
</evidence>
<reference evidence="2" key="1">
    <citation type="submission" date="2021-03" db="EMBL/GenBank/DDBJ databases">
        <title>Complete Genome of Pseudoalteromonas xiamenensis STKMTI.2, a new potential marine bacterium producing anti-Vibrio compounds.</title>
        <authorList>
            <person name="Handayani D.P."/>
            <person name="Isnansetyo A."/>
            <person name="Istiqomah I."/>
            <person name="Jumina J."/>
        </authorList>
    </citation>
    <scope>NUCLEOTIDE SEQUENCE</scope>
    <source>
        <strain evidence="2">STKMTI.2</strain>
    </source>
</reference>
<evidence type="ECO:0000256" key="1">
    <source>
        <dbReference type="SAM" id="SignalP"/>
    </source>
</evidence>
<dbReference type="Proteomes" id="UP000664904">
    <property type="component" value="Chromosome"/>
</dbReference>
<keyword evidence="3" id="KW-1185">Reference proteome</keyword>